<dbReference type="EMBL" id="JBHTIO010000013">
    <property type="protein sequence ID" value="MFD0896625.1"/>
    <property type="molecule type" value="Genomic_DNA"/>
</dbReference>
<evidence type="ECO:0000313" key="5">
    <source>
        <dbReference type="EMBL" id="MFD0896625.1"/>
    </source>
</evidence>
<name>A0ABW3EBI5_9LACO</name>
<dbReference type="Proteomes" id="UP001597104">
    <property type="component" value="Unassembled WGS sequence"/>
</dbReference>
<evidence type="ECO:0000256" key="3">
    <source>
        <dbReference type="ARBA" id="ARBA00023163"/>
    </source>
</evidence>
<evidence type="ECO:0000259" key="4">
    <source>
        <dbReference type="PROSITE" id="PS50987"/>
    </source>
</evidence>
<dbReference type="PROSITE" id="PS50987">
    <property type="entry name" value="HTH_ARSR_2"/>
    <property type="match status" value="1"/>
</dbReference>
<proteinExistence type="predicted"/>
<comment type="caution">
    <text evidence="5">The sequence shown here is derived from an EMBL/GenBank/DDBJ whole genome shotgun (WGS) entry which is preliminary data.</text>
</comment>
<accession>A0ABW3EBI5</accession>
<organism evidence="5 6">
    <name type="scientific">Loigolactobacillus binensis</name>
    <dbReference type="NCBI Taxonomy" id="2559922"/>
    <lineage>
        <taxon>Bacteria</taxon>
        <taxon>Bacillati</taxon>
        <taxon>Bacillota</taxon>
        <taxon>Bacilli</taxon>
        <taxon>Lactobacillales</taxon>
        <taxon>Lactobacillaceae</taxon>
        <taxon>Loigolactobacillus</taxon>
    </lineage>
</organism>
<dbReference type="RefSeq" id="WP_137638674.1">
    <property type="nucleotide sequence ID" value="NZ_BJDN01000034.1"/>
</dbReference>
<dbReference type="PANTHER" id="PTHR33154:SF25">
    <property type="entry name" value="LMO0101 PROTEIN"/>
    <property type="match status" value="1"/>
</dbReference>
<dbReference type="InterPro" id="IPR001845">
    <property type="entry name" value="HTH_ArsR_DNA-bd_dom"/>
</dbReference>
<keyword evidence="2" id="KW-0238">DNA-binding</keyword>
<evidence type="ECO:0000313" key="6">
    <source>
        <dbReference type="Proteomes" id="UP001597104"/>
    </source>
</evidence>
<dbReference type="InterPro" id="IPR051081">
    <property type="entry name" value="HTH_MetalResp_TranReg"/>
</dbReference>
<dbReference type="NCBIfam" id="NF033788">
    <property type="entry name" value="HTH_metalloreg"/>
    <property type="match status" value="1"/>
</dbReference>
<feature type="domain" description="HTH arsR-type" evidence="4">
    <location>
        <begin position="10"/>
        <end position="112"/>
    </location>
</feature>
<evidence type="ECO:0000256" key="2">
    <source>
        <dbReference type="ARBA" id="ARBA00023125"/>
    </source>
</evidence>
<dbReference type="SUPFAM" id="SSF46785">
    <property type="entry name" value="Winged helix' DNA-binding domain"/>
    <property type="match status" value="1"/>
</dbReference>
<dbReference type="InterPro" id="IPR036388">
    <property type="entry name" value="WH-like_DNA-bd_sf"/>
</dbReference>
<protein>
    <submittedName>
        <fullName evidence="5">ArsR/SmtB family transcription factor</fullName>
    </submittedName>
</protein>
<dbReference type="Gene3D" id="1.10.10.10">
    <property type="entry name" value="Winged helix-like DNA-binding domain superfamily/Winged helix DNA-binding domain"/>
    <property type="match status" value="1"/>
</dbReference>
<dbReference type="InterPro" id="IPR011991">
    <property type="entry name" value="ArsR-like_HTH"/>
</dbReference>
<keyword evidence="1" id="KW-0805">Transcription regulation</keyword>
<dbReference type="PANTHER" id="PTHR33154">
    <property type="entry name" value="TRANSCRIPTIONAL REGULATOR, ARSR FAMILY"/>
    <property type="match status" value="1"/>
</dbReference>
<dbReference type="InterPro" id="IPR036390">
    <property type="entry name" value="WH_DNA-bd_sf"/>
</dbReference>
<evidence type="ECO:0000256" key="1">
    <source>
        <dbReference type="ARBA" id="ARBA00023015"/>
    </source>
</evidence>
<keyword evidence="3" id="KW-0804">Transcription</keyword>
<dbReference type="CDD" id="cd00090">
    <property type="entry name" value="HTH_ARSR"/>
    <property type="match status" value="1"/>
</dbReference>
<keyword evidence="6" id="KW-1185">Reference proteome</keyword>
<reference evidence="6" key="1">
    <citation type="journal article" date="2019" name="Int. J. Syst. Evol. Microbiol.">
        <title>The Global Catalogue of Microorganisms (GCM) 10K type strain sequencing project: providing services to taxonomists for standard genome sequencing and annotation.</title>
        <authorList>
            <consortium name="The Broad Institute Genomics Platform"/>
            <consortium name="The Broad Institute Genome Sequencing Center for Infectious Disease"/>
            <person name="Wu L."/>
            <person name="Ma J."/>
        </authorList>
    </citation>
    <scope>NUCLEOTIDE SEQUENCE [LARGE SCALE GENOMIC DNA]</scope>
    <source>
        <strain evidence="6">CCM 8925</strain>
    </source>
</reference>
<gene>
    <name evidence="5" type="ORF">ACFQZ7_02555</name>
</gene>
<dbReference type="SMART" id="SM00418">
    <property type="entry name" value="HTH_ARSR"/>
    <property type="match status" value="1"/>
</dbReference>
<sequence length="112" mass="12229">MNKQAALEKISSGFKQSQALLLALGDENRQLIILALLQIGCTGTRVGMLTAKTHLSRPAISHHLKILKAAGLVTLRKEGTMHYYAVNPNADFALLQRTTAVIQQLAQEEDHA</sequence>
<dbReference type="Pfam" id="PF01022">
    <property type="entry name" value="HTH_5"/>
    <property type="match status" value="1"/>
</dbReference>